<organism evidence="1 2">
    <name type="scientific">Gottfriedia luciferensis</name>
    <dbReference type="NCBI Taxonomy" id="178774"/>
    <lineage>
        <taxon>Bacteria</taxon>
        <taxon>Bacillati</taxon>
        <taxon>Bacillota</taxon>
        <taxon>Bacilli</taxon>
        <taxon>Bacillales</taxon>
        <taxon>Bacillaceae</taxon>
        <taxon>Gottfriedia</taxon>
    </lineage>
</organism>
<sequence>MKRYRNLAVIAVVTTISLGTFFTKVAMSESKLPKFYLKTENGDSKYVKDLTISGGYGQEGGRGLSITTDGSEYKDNNSILSDLDSEYYNLKKLNDLKKKERNFMRGKISSTQFYIDKDFAWHAEVKGGKLDGTYAHQNNHFKMYIDGLDLQNKDRYKFKIDIPGEENYSYINVEDVQLIGKDLVVTTYQNKMTDNNTNPDVNVEQTELVMYRINVNQKKIVNRKVINKSSNDQKTHTHTELQNTISESDQTIPSKFSIYKKAKLKDTVQTNGETTTEEISNEVFVFNLETDKEEPLNLSNEQKEQLKQSNVIIDKDNLYFITNGDKDLSVLKYNLKNKKVEGVPVLASKINGNNLSNYKIIDGKLYAITNIENPGEISKDFIIVDLTNGQSVFEGKIEVKNFKGKSSKALKKLQVYDFQVE</sequence>
<name>A0ABX2ZU05_9BACI</name>
<proteinExistence type="predicted"/>
<keyword evidence="2" id="KW-1185">Reference proteome</keyword>
<accession>A0ABX2ZU05</accession>
<evidence type="ECO:0000313" key="2">
    <source>
        <dbReference type="Proteomes" id="UP000094580"/>
    </source>
</evidence>
<dbReference type="EMBL" id="MDKC01000034">
    <property type="protein sequence ID" value="ODG90543.1"/>
    <property type="molecule type" value="Genomic_DNA"/>
</dbReference>
<reference evidence="1 2" key="1">
    <citation type="submission" date="2016-07" db="EMBL/GenBank/DDBJ databases">
        <authorList>
            <person name="Townsley L."/>
            <person name="Shank E.A."/>
        </authorList>
    </citation>
    <scope>NUCLEOTIDE SEQUENCE [LARGE SCALE GENOMIC DNA]</scope>
    <source>
        <strain evidence="1 2">CH01</strain>
    </source>
</reference>
<evidence type="ECO:0000313" key="1">
    <source>
        <dbReference type="EMBL" id="ODG90543.1"/>
    </source>
</evidence>
<dbReference type="InterPro" id="IPR011043">
    <property type="entry name" value="Gal_Oxase/kelch_b-propeller"/>
</dbReference>
<protein>
    <submittedName>
        <fullName evidence="1">Uncharacterized protein</fullName>
    </submittedName>
</protein>
<gene>
    <name evidence="1" type="ORF">BED47_11770</name>
</gene>
<dbReference type="RefSeq" id="WP_069034932.1">
    <property type="nucleotide sequence ID" value="NZ_MDKC01000034.1"/>
</dbReference>
<dbReference type="SUPFAM" id="SSF50965">
    <property type="entry name" value="Galactose oxidase, central domain"/>
    <property type="match status" value="1"/>
</dbReference>
<comment type="caution">
    <text evidence="1">The sequence shown here is derived from an EMBL/GenBank/DDBJ whole genome shotgun (WGS) entry which is preliminary data.</text>
</comment>
<dbReference type="Proteomes" id="UP000094580">
    <property type="component" value="Unassembled WGS sequence"/>
</dbReference>